<evidence type="ECO:0000313" key="1">
    <source>
        <dbReference type="EMBL" id="KAH3801286.1"/>
    </source>
</evidence>
<protein>
    <submittedName>
        <fullName evidence="1">Uncharacterized protein</fullName>
    </submittedName>
</protein>
<dbReference type="Proteomes" id="UP000828390">
    <property type="component" value="Unassembled WGS sequence"/>
</dbReference>
<organism evidence="1 2">
    <name type="scientific">Dreissena polymorpha</name>
    <name type="common">Zebra mussel</name>
    <name type="synonym">Mytilus polymorpha</name>
    <dbReference type="NCBI Taxonomy" id="45954"/>
    <lineage>
        <taxon>Eukaryota</taxon>
        <taxon>Metazoa</taxon>
        <taxon>Spiralia</taxon>
        <taxon>Lophotrochozoa</taxon>
        <taxon>Mollusca</taxon>
        <taxon>Bivalvia</taxon>
        <taxon>Autobranchia</taxon>
        <taxon>Heteroconchia</taxon>
        <taxon>Euheterodonta</taxon>
        <taxon>Imparidentia</taxon>
        <taxon>Neoheterodontei</taxon>
        <taxon>Myida</taxon>
        <taxon>Dreissenoidea</taxon>
        <taxon>Dreissenidae</taxon>
        <taxon>Dreissena</taxon>
    </lineage>
</organism>
<proteinExistence type="predicted"/>
<sequence length="180" mass="20909">MSFMKSFFKGIDEQMPNWLRLSNKEILGTGLQDMRTHVLKGSEISRGRCSGAPLTNDKLYAVLFVTTSFSIEIYDQVAILPTRSSQKDDTVCFIIDTFEDDEWAIFILLPEGVRDILHRFDMFKQIFQRYKIEIRPKGIGLSLKKSINVQSAENSMKLWNGDELFSYRYCAILKYILKIK</sequence>
<dbReference type="AlphaFoldDB" id="A0A9D4FNL1"/>
<keyword evidence="2" id="KW-1185">Reference proteome</keyword>
<reference evidence="1" key="2">
    <citation type="submission" date="2020-11" db="EMBL/GenBank/DDBJ databases">
        <authorList>
            <person name="McCartney M.A."/>
            <person name="Auch B."/>
            <person name="Kono T."/>
            <person name="Mallez S."/>
            <person name="Becker A."/>
            <person name="Gohl D.M."/>
            <person name="Silverstein K.A.T."/>
            <person name="Koren S."/>
            <person name="Bechman K.B."/>
            <person name="Herman A."/>
            <person name="Abrahante J.E."/>
            <person name="Garbe J."/>
        </authorList>
    </citation>
    <scope>NUCLEOTIDE SEQUENCE</scope>
    <source>
        <strain evidence="1">Duluth1</strain>
        <tissue evidence="1">Whole animal</tissue>
    </source>
</reference>
<reference evidence="1" key="1">
    <citation type="journal article" date="2019" name="bioRxiv">
        <title>The Genome of the Zebra Mussel, Dreissena polymorpha: A Resource for Invasive Species Research.</title>
        <authorList>
            <person name="McCartney M.A."/>
            <person name="Auch B."/>
            <person name="Kono T."/>
            <person name="Mallez S."/>
            <person name="Zhang Y."/>
            <person name="Obille A."/>
            <person name="Becker A."/>
            <person name="Abrahante J.E."/>
            <person name="Garbe J."/>
            <person name="Badalamenti J.P."/>
            <person name="Herman A."/>
            <person name="Mangelson H."/>
            <person name="Liachko I."/>
            <person name="Sullivan S."/>
            <person name="Sone E.D."/>
            <person name="Koren S."/>
            <person name="Silverstein K.A.T."/>
            <person name="Beckman K.B."/>
            <person name="Gohl D.M."/>
        </authorList>
    </citation>
    <scope>NUCLEOTIDE SEQUENCE</scope>
    <source>
        <strain evidence="1">Duluth1</strain>
        <tissue evidence="1">Whole animal</tissue>
    </source>
</reference>
<comment type="caution">
    <text evidence="1">The sequence shown here is derived from an EMBL/GenBank/DDBJ whole genome shotgun (WGS) entry which is preliminary data.</text>
</comment>
<dbReference type="EMBL" id="JAIWYP010000007">
    <property type="protein sequence ID" value="KAH3801286.1"/>
    <property type="molecule type" value="Genomic_DNA"/>
</dbReference>
<accession>A0A9D4FNL1</accession>
<evidence type="ECO:0000313" key="2">
    <source>
        <dbReference type="Proteomes" id="UP000828390"/>
    </source>
</evidence>
<name>A0A9D4FNL1_DREPO</name>
<gene>
    <name evidence="1" type="ORF">DPMN_154934</name>
</gene>